<dbReference type="AlphaFoldDB" id="A0A9D1V0L6"/>
<accession>A0A9D1V0L6</accession>
<sequence>MQKLLYAYFLPLSIFCSLIVLVINLFTGSLLQALGTAVINLASSLVGSWIAYLLIREYLCKKLNGDSHQALSLTAYSAAIFILFHSLGVAFGNLFISQLFILASFIFIRTLYAGINLLDNISSTQKTNLLIISSLSIVCFPIIVTQLLNILFRISAINV</sequence>
<feature type="transmembrane region" description="Helical" evidence="1">
    <location>
        <begin position="130"/>
        <end position="152"/>
    </location>
</feature>
<proteinExistence type="predicted"/>
<keyword evidence="1" id="KW-0812">Transmembrane</keyword>
<evidence type="ECO:0000313" key="2">
    <source>
        <dbReference type="EMBL" id="HIX03877.1"/>
    </source>
</evidence>
<evidence type="ECO:0000256" key="1">
    <source>
        <dbReference type="SAM" id="Phobius"/>
    </source>
</evidence>
<keyword evidence="1" id="KW-1133">Transmembrane helix</keyword>
<keyword evidence="1" id="KW-0472">Membrane</keyword>
<feature type="transmembrane region" description="Helical" evidence="1">
    <location>
        <begin position="6"/>
        <end position="26"/>
    </location>
</feature>
<feature type="transmembrane region" description="Helical" evidence="1">
    <location>
        <begin position="33"/>
        <end position="55"/>
    </location>
</feature>
<dbReference type="Proteomes" id="UP000824202">
    <property type="component" value="Unassembled WGS sequence"/>
</dbReference>
<organism evidence="2 3">
    <name type="scientific">Candidatus Odoribacter faecigallinarum</name>
    <dbReference type="NCBI Taxonomy" id="2838706"/>
    <lineage>
        <taxon>Bacteria</taxon>
        <taxon>Pseudomonadati</taxon>
        <taxon>Bacteroidota</taxon>
        <taxon>Bacteroidia</taxon>
        <taxon>Bacteroidales</taxon>
        <taxon>Odoribacteraceae</taxon>
        <taxon>Odoribacter</taxon>
    </lineage>
</organism>
<gene>
    <name evidence="2" type="ORF">H9863_07165</name>
</gene>
<feature type="transmembrane region" description="Helical" evidence="1">
    <location>
        <begin position="75"/>
        <end position="92"/>
    </location>
</feature>
<comment type="caution">
    <text evidence="2">The sequence shown here is derived from an EMBL/GenBank/DDBJ whole genome shotgun (WGS) entry which is preliminary data.</text>
</comment>
<dbReference type="EMBL" id="DXFT01000139">
    <property type="protein sequence ID" value="HIX03877.1"/>
    <property type="molecule type" value="Genomic_DNA"/>
</dbReference>
<protein>
    <submittedName>
        <fullName evidence="2">Uncharacterized protein</fullName>
    </submittedName>
</protein>
<name>A0A9D1V0L6_9BACT</name>
<feature type="transmembrane region" description="Helical" evidence="1">
    <location>
        <begin position="99"/>
        <end position="118"/>
    </location>
</feature>
<evidence type="ECO:0000313" key="3">
    <source>
        <dbReference type="Proteomes" id="UP000824202"/>
    </source>
</evidence>
<reference evidence="2" key="2">
    <citation type="submission" date="2021-04" db="EMBL/GenBank/DDBJ databases">
        <authorList>
            <person name="Gilroy R."/>
        </authorList>
    </citation>
    <scope>NUCLEOTIDE SEQUENCE</scope>
    <source>
        <strain evidence="2">23274</strain>
    </source>
</reference>
<reference evidence="2" key="1">
    <citation type="journal article" date="2021" name="PeerJ">
        <title>Extensive microbial diversity within the chicken gut microbiome revealed by metagenomics and culture.</title>
        <authorList>
            <person name="Gilroy R."/>
            <person name="Ravi A."/>
            <person name="Getino M."/>
            <person name="Pursley I."/>
            <person name="Horton D.L."/>
            <person name="Alikhan N.F."/>
            <person name="Baker D."/>
            <person name="Gharbi K."/>
            <person name="Hall N."/>
            <person name="Watson M."/>
            <person name="Adriaenssens E.M."/>
            <person name="Foster-Nyarko E."/>
            <person name="Jarju S."/>
            <person name="Secka A."/>
            <person name="Antonio M."/>
            <person name="Oren A."/>
            <person name="Chaudhuri R.R."/>
            <person name="La Ragione R."/>
            <person name="Hildebrand F."/>
            <person name="Pallen M.J."/>
        </authorList>
    </citation>
    <scope>NUCLEOTIDE SEQUENCE</scope>
    <source>
        <strain evidence="2">23274</strain>
    </source>
</reference>